<keyword evidence="3" id="KW-1185">Reference proteome</keyword>
<keyword evidence="1" id="KW-0472">Membrane</keyword>
<feature type="transmembrane region" description="Helical" evidence="1">
    <location>
        <begin position="44"/>
        <end position="63"/>
    </location>
</feature>
<protein>
    <submittedName>
        <fullName evidence="2">Uncharacterized protein</fullName>
    </submittedName>
</protein>
<dbReference type="RefSeq" id="WP_139239687.1">
    <property type="nucleotide sequence ID" value="NZ_CP083448.1"/>
</dbReference>
<dbReference type="GeneID" id="84692491"/>
<comment type="caution">
    <text evidence="2">The sequence shown here is derived from an EMBL/GenBank/DDBJ whole genome shotgun (WGS) entry which is preliminary data.</text>
</comment>
<keyword evidence="1" id="KW-1133">Transmembrane helix</keyword>
<keyword evidence="1" id="KW-0812">Transmembrane</keyword>
<evidence type="ECO:0000256" key="1">
    <source>
        <dbReference type="SAM" id="Phobius"/>
    </source>
</evidence>
<dbReference type="Proteomes" id="UP000809137">
    <property type="component" value="Unassembled WGS sequence"/>
</dbReference>
<gene>
    <name evidence="2" type="ORF">JJB79_05515</name>
</gene>
<feature type="transmembrane region" description="Helical" evidence="1">
    <location>
        <begin position="12"/>
        <end position="38"/>
    </location>
</feature>
<reference evidence="2 3" key="1">
    <citation type="submission" date="2021-01" db="EMBL/GenBank/DDBJ databases">
        <title>Complete genome sequence of Pantoea eucrina OB49, a heavy metal tolerant bacterium with PGPR potential isolated from wheat in Algeria.</title>
        <authorList>
            <person name="Lekired A."/>
            <person name="Ouzari I.H."/>
        </authorList>
    </citation>
    <scope>NUCLEOTIDE SEQUENCE [LARGE SCALE GENOMIC DNA]</scope>
    <source>
        <strain evidence="2 3">OB49</strain>
    </source>
</reference>
<accession>A0ABS1Z3E9</accession>
<evidence type="ECO:0000313" key="2">
    <source>
        <dbReference type="EMBL" id="MBM0746878.1"/>
    </source>
</evidence>
<proteinExistence type="predicted"/>
<evidence type="ECO:0000313" key="3">
    <source>
        <dbReference type="Proteomes" id="UP000809137"/>
    </source>
</evidence>
<organism evidence="2 3">
    <name type="scientific">Pantoea eucrina</name>
    <dbReference type="NCBI Taxonomy" id="472693"/>
    <lineage>
        <taxon>Bacteria</taxon>
        <taxon>Pseudomonadati</taxon>
        <taxon>Pseudomonadota</taxon>
        <taxon>Gammaproteobacteria</taxon>
        <taxon>Enterobacterales</taxon>
        <taxon>Erwiniaceae</taxon>
        <taxon>Pantoea</taxon>
    </lineage>
</organism>
<name>A0ABS1Z3E9_9GAMM</name>
<sequence length="78" mass="8995">MKNSLIKRIGLTLASLAVRAIGSMLMATGLVMSIWYVFFSTSDYRYVIIAILFLLVYAGYSLIKFSFEKMHNEFDIHY</sequence>
<dbReference type="EMBL" id="JAFCXS010000002">
    <property type="protein sequence ID" value="MBM0746878.1"/>
    <property type="molecule type" value="Genomic_DNA"/>
</dbReference>